<gene>
    <name evidence="2" type="ORF">EZ437_13950</name>
</gene>
<protein>
    <submittedName>
        <fullName evidence="2">Uncharacterized protein</fullName>
    </submittedName>
</protein>
<keyword evidence="1" id="KW-1133">Transmembrane helix</keyword>
<keyword evidence="3" id="KW-1185">Reference proteome</keyword>
<dbReference type="Proteomes" id="UP000293347">
    <property type="component" value="Unassembled WGS sequence"/>
</dbReference>
<dbReference type="RefSeq" id="WP_131596674.1">
    <property type="nucleotide sequence ID" value="NZ_SJSL01000003.1"/>
</dbReference>
<evidence type="ECO:0000313" key="2">
    <source>
        <dbReference type="EMBL" id="TCD00325.1"/>
    </source>
</evidence>
<dbReference type="OrthoDB" id="1121797at2"/>
<dbReference type="EMBL" id="SJSL01000003">
    <property type="protein sequence ID" value="TCD00325.1"/>
    <property type="molecule type" value="Genomic_DNA"/>
</dbReference>
<evidence type="ECO:0000313" key="3">
    <source>
        <dbReference type="Proteomes" id="UP000293347"/>
    </source>
</evidence>
<name>A0A4R0NML5_9SPHI</name>
<dbReference type="AlphaFoldDB" id="A0A4R0NML5"/>
<sequence length="156" mass="16934">MENIEEKEPEVLIITEDIRSYIYETAKWANFLSIVGFVFTALMVLCTFGVGAFMSLMNNAMGAANPYAALGTAGLTVVLLFCALIYFYPSLLLFKYANAAKKAVLFADQATLSIAMGKMKSFFKFWGILMIVVLAFYGLIFLFGIIAGIGAAGVAS</sequence>
<reference evidence="2 3" key="1">
    <citation type="submission" date="2019-02" db="EMBL/GenBank/DDBJ databases">
        <title>Pedobacter sp. RP-1-14 sp. nov., isolated from Arctic soil.</title>
        <authorList>
            <person name="Dahal R.H."/>
        </authorList>
    </citation>
    <scope>NUCLEOTIDE SEQUENCE [LARGE SCALE GENOMIC DNA]</scope>
    <source>
        <strain evidence="2 3">RP-1-14</strain>
    </source>
</reference>
<accession>A0A4R0NML5</accession>
<keyword evidence="1" id="KW-0812">Transmembrane</keyword>
<feature type="transmembrane region" description="Helical" evidence="1">
    <location>
        <begin position="28"/>
        <end position="55"/>
    </location>
</feature>
<proteinExistence type="predicted"/>
<keyword evidence="1" id="KW-0472">Membrane</keyword>
<dbReference type="InterPro" id="IPR035287">
    <property type="entry name" value="DUF5362"/>
</dbReference>
<comment type="caution">
    <text evidence="2">The sequence shown here is derived from an EMBL/GenBank/DDBJ whole genome shotgun (WGS) entry which is preliminary data.</text>
</comment>
<feature type="transmembrane region" description="Helical" evidence="1">
    <location>
        <begin position="125"/>
        <end position="155"/>
    </location>
</feature>
<feature type="transmembrane region" description="Helical" evidence="1">
    <location>
        <begin position="67"/>
        <end position="88"/>
    </location>
</feature>
<evidence type="ECO:0000256" key="1">
    <source>
        <dbReference type="SAM" id="Phobius"/>
    </source>
</evidence>
<organism evidence="2 3">
    <name type="scientific">Pedobacter psychroterrae</name>
    <dbReference type="NCBI Taxonomy" id="2530453"/>
    <lineage>
        <taxon>Bacteria</taxon>
        <taxon>Pseudomonadati</taxon>
        <taxon>Bacteroidota</taxon>
        <taxon>Sphingobacteriia</taxon>
        <taxon>Sphingobacteriales</taxon>
        <taxon>Sphingobacteriaceae</taxon>
        <taxon>Pedobacter</taxon>
    </lineage>
</organism>
<dbReference type="Pfam" id="PF17319">
    <property type="entry name" value="DUF5362"/>
    <property type="match status" value="1"/>
</dbReference>